<dbReference type="NCBIfam" id="NF006976">
    <property type="entry name" value="PRK09449.1"/>
    <property type="match status" value="1"/>
</dbReference>
<protein>
    <submittedName>
        <fullName evidence="1">2-haloacid dehalogenase</fullName>
        <ecNumber evidence="1">3.8.1.2</ecNumber>
    </submittedName>
</protein>
<dbReference type="Gene3D" id="3.40.50.1000">
    <property type="entry name" value="HAD superfamily/HAD-like"/>
    <property type="match status" value="1"/>
</dbReference>
<comment type="caution">
    <text evidence="1">The sequence shown here is derived from an EMBL/GenBank/DDBJ whole genome shotgun (WGS) entry which is preliminary data.</text>
</comment>
<dbReference type="EMBL" id="JAGIKX010000042">
    <property type="protein sequence ID" value="MBP2258925.1"/>
    <property type="molecule type" value="Genomic_DNA"/>
</dbReference>
<dbReference type="RefSeq" id="WP_226371641.1">
    <property type="nucleotide sequence ID" value="NZ_JAGIKX010000042.1"/>
</dbReference>
<dbReference type="InterPro" id="IPR052550">
    <property type="entry name" value="Pyrimidine_5'-ntase_YjjG"/>
</dbReference>
<dbReference type="Gene3D" id="1.10.150.240">
    <property type="entry name" value="Putative phosphatase, domain 2"/>
    <property type="match status" value="1"/>
</dbReference>
<sequence>MKYEIILFDVDDTLFDFGISEKEALTKAFLEFDLPSGLTNYHASYKKISKALWQALEQGNISVTELGVERFRRLFLKHNLKIDAELFNRVYLGYLGKEVHLIQGAEEVCHHLRNHCLAIITNGFKEVQTARIGSSPLSDIFEQVIISEDAGTQKPEKGIFDYAFSKLQITNKDNVLIVGDSLTSDIQGGVNYGIDTCWFNRHHKENNTNVKPTYEISELTDLMQILSEETD</sequence>
<dbReference type="InterPro" id="IPR023214">
    <property type="entry name" value="HAD_sf"/>
</dbReference>
<dbReference type="NCBIfam" id="TIGR02254">
    <property type="entry name" value="YjjG_YfnB"/>
    <property type="match status" value="1"/>
</dbReference>
<dbReference type="Proteomes" id="UP001519294">
    <property type="component" value="Unassembled WGS sequence"/>
</dbReference>
<evidence type="ECO:0000313" key="2">
    <source>
        <dbReference type="Proteomes" id="UP001519294"/>
    </source>
</evidence>
<organism evidence="1 2">
    <name type="scientific">Virgibacillus alimentarius</name>
    <dbReference type="NCBI Taxonomy" id="698769"/>
    <lineage>
        <taxon>Bacteria</taxon>
        <taxon>Bacillati</taxon>
        <taxon>Bacillota</taxon>
        <taxon>Bacilli</taxon>
        <taxon>Bacillales</taxon>
        <taxon>Bacillaceae</taxon>
        <taxon>Virgibacillus</taxon>
    </lineage>
</organism>
<accession>A0ABS4SBQ5</accession>
<dbReference type="Pfam" id="PF00702">
    <property type="entry name" value="Hydrolase"/>
    <property type="match status" value="1"/>
</dbReference>
<dbReference type="InterPro" id="IPR006439">
    <property type="entry name" value="HAD-SF_hydro_IA"/>
</dbReference>
<reference evidence="1 2" key="1">
    <citation type="submission" date="2021-03" db="EMBL/GenBank/DDBJ databases">
        <title>Genomic Encyclopedia of Type Strains, Phase IV (KMG-IV): sequencing the most valuable type-strain genomes for metagenomic binning, comparative biology and taxonomic classification.</title>
        <authorList>
            <person name="Goeker M."/>
        </authorList>
    </citation>
    <scope>NUCLEOTIDE SEQUENCE [LARGE SCALE GENOMIC DNA]</scope>
    <source>
        <strain evidence="1 2">DSM 25790</strain>
    </source>
</reference>
<dbReference type="SUPFAM" id="SSF56784">
    <property type="entry name" value="HAD-like"/>
    <property type="match status" value="1"/>
</dbReference>
<dbReference type="PANTHER" id="PTHR47478">
    <property type="match status" value="1"/>
</dbReference>
<gene>
    <name evidence="1" type="ORF">J2Z81_002913</name>
</gene>
<dbReference type="SFLD" id="SFLDG01135">
    <property type="entry name" value="C1.5.6:_HAD__Beta-PGM__Phospha"/>
    <property type="match status" value="1"/>
</dbReference>
<keyword evidence="1" id="KW-0378">Hydrolase</keyword>
<dbReference type="NCBIfam" id="TIGR01549">
    <property type="entry name" value="HAD-SF-IA-v1"/>
    <property type="match status" value="1"/>
</dbReference>
<keyword evidence="2" id="KW-1185">Reference proteome</keyword>
<proteinExistence type="predicted"/>
<dbReference type="SFLD" id="SFLDG01129">
    <property type="entry name" value="C1.5:_HAD__Beta-PGM__Phosphata"/>
    <property type="match status" value="1"/>
</dbReference>
<dbReference type="NCBIfam" id="TIGR01509">
    <property type="entry name" value="HAD-SF-IA-v3"/>
    <property type="match status" value="1"/>
</dbReference>
<dbReference type="InterPro" id="IPR036412">
    <property type="entry name" value="HAD-like_sf"/>
</dbReference>
<dbReference type="InterPro" id="IPR023198">
    <property type="entry name" value="PGP-like_dom2"/>
</dbReference>
<dbReference type="EC" id="3.8.1.2" evidence="1"/>
<dbReference type="InterPro" id="IPR011951">
    <property type="entry name" value="HAD-SF_hydro_IA_YjjG/PynA"/>
</dbReference>
<dbReference type="SFLD" id="SFLDS00003">
    <property type="entry name" value="Haloacid_Dehalogenase"/>
    <property type="match status" value="1"/>
</dbReference>
<dbReference type="PANTHER" id="PTHR47478:SF1">
    <property type="entry name" value="PYRIMIDINE 5'-NUCLEOTIDASE YJJG"/>
    <property type="match status" value="1"/>
</dbReference>
<dbReference type="PRINTS" id="PR00413">
    <property type="entry name" value="HADHALOGNASE"/>
</dbReference>
<name>A0ABS4SBQ5_9BACI</name>
<evidence type="ECO:0000313" key="1">
    <source>
        <dbReference type="EMBL" id="MBP2258925.1"/>
    </source>
</evidence>
<dbReference type="GO" id="GO:0018784">
    <property type="term" value="F:(S)-2-haloacid dehalogenase activity"/>
    <property type="evidence" value="ECO:0007669"/>
    <property type="project" value="UniProtKB-EC"/>
</dbReference>